<evidence type="ECO:0000313" key="3">
    <source>
        <dbReference type="EMBL" id="KST66105.1"/>
    </source>
</evidence>
<dbReference type="InterPro" id="IPR016047">
    <property type="entry name" value="M23ase_b-sheet_dom"/>
</dbReference>
<dbReference type="EMBL" id="LMTZ01000100">
    <property type="protein sequence ID" value="KST66105.1"/>
    <property type="molecule type" value="Genomic_DNA"/>
</dbReference>
<evidence type="ECO:0000313" key="4">
    <source>
        <dbReference type="Proteomes" id="UP000053372"/>
    </source>
</evidence>
<dbReference type="InterPro" id="IPR011055">
    <property type="entry name" value="Dup_hybrid_motif"/>
</dbReference>
<gene>
    <name evidence="3" type="ORF">BC008_24165</name>
    <name evidence="2" type="ORF">BC008_42190</name>
</gene>
<dbReference type="Gene3D" id="2.70.70.10">
    <property type="entry name" value="Glucose Permease (Domain IIA)"/>
    <property type="match status" value="1"/>
</dbReference>
<reference evidence="2 4" key="1">
    <citation type="journal article" date="2015" name="Genome Announc.">
        <title>Draft Genome of the Euendolithic (true boring) Cyanobacterium Mastigocoleus testarum strain BC008.</title>
        <authorList>
            <person name="Guida B.S."/>
            <person name="Garcia-Pichel F."/>
        </authorList>
    </citation>
    <scope>NUCLEOTIDE SEQUENCE [LARGE SCALE GENOMIC DNA]</scope>
    <source>
        <strain evidence="2 4">BC008</strain>
    </source>
</reference>
<dbReference type="PANTHER" id="PTHR21666:SF290">
    <property type="entry name" value="PEPTIDASE M23 DOMAIN PROTEIN"/>
    <property type="match status" value="1"/>
</dbReference>
<evidence type="ECO:0000259" key="1">
    <source>
        <dbReference type="Pfam" id="PF01551"/>
    </source>
</evidence>
<feature type="domain" description="M23ase beta-sheet core" evidence="1">
    <location>
        <begin position="190"/>
        <end position="288"/>
    </location>
</feature>
<dbReference type="Proteomes" id="UP000053372">
    <property type="component" value="Unassembled WGS sequence"/>
</dbReference>
<dbReference type="GO" id="GO:0004222">
    <property type="term" value="F:metalloendopeptidase activity"/>
    <property type="evidence" value="ECO:0007669"/>
    <property type="project" value="TreeGrafter"/>
</dbReference>
<dbReference type="Pfam" id="PF01551">
    <property type="entry name" value="Peptidase_M23"/>
    <property type="match status" value="1"/>
</dbReference>
<dbReference type="EMBL" id="LMTZ01000107">
    <property type="protein sequence ID" value="KST65597.1"/>
    <property type="molecule type" value="Genomic_DNA"/>
</dbReference>
<protein>
    <submittedName>
        <fullName evidence="2">Peptidase</fullName>
    </submittedName>
</protein>
<dbReference type="InterPro" id="IPR050570">
    <property type="entry name" value="Cell_wall_metabolism_enzyme"/>
</dbReference>
<accession>A0A0V7ZLY7</accession>
<sequence length="297" mass="32219">MNKQPNNNKKFEFLTGAAIGIFAALPVAFASSVQAAQVEIIPSSPKLGQSISVEITPDNSANGGNLKVVSNGETYPVFPIAPNKYRAFIPTTPLQKPGRRVVRVYGDGPTRNLAVWIGDRRFPTQRIWLPKKKAGTRATKMELQRVKEFKSLTTPDKFWDGAFIRPSKARISTIYGVRRYYNGKFAHNYYHRGVDYAGAQGSPVVAPAGGRVALVGKEAAGFLVHGNVVGIDHGQGLTSIFMHLNGIKVKEGDMVKPGQLIGTIGSTGASTGPHLHWGLYVNGQAIDPVTWRNNAIK</sequence>
<keyword evidence="4" id="KW-1185">Reference proteome</keyword>
<comment type="caution">
    <text evidence="2">The sequence shown here is derived from an EMBL/GenBank/DDBJ whole genome shotgun (WGS) entry which is preliminary data.</text>
</comment>
<dbReference type="CDD" id="cd12797">
    <property type="entry name" value="M23_peptidase"/>
    <property type="match status" value="1"/>
</dbReference>
<evidence type="ECO:0000313" key="2">
    <source>
        <dbReference type="EMBL" id="KST65597.1"/>
    </source>
</evidence>
<dbReference type="PANTHER" id="PTHR21666">
    <property type="entry name" value="PEPTIDASE-RELATED"/>
    <property type="match status" value="1"/>
</dbReference>
<organism evidence="2 4">
    <name type="scientific">Mastigocoleus testarum BC008</name>
    <dbReference type="NCBI Taxonomy" id="371196"/>
    <lineage>
        <taxon>Bacteria</taxon>
        <taxon>Bacillati</taxon>
        <taxon>Cyanobacteriota</taxon>
        <taxon>Cyanophyceae</taxon>
        <taxon>Nostocales</taxon>
        <taxon>Hapalosiphonaceae</taxon>
        <taxon>Mastigocoleus</taxon>
    </lineage>
</organism>
<dbReference type="AlphaFoldDB" id="A0A0V7ZLY7"/>
<dbReference type="SUPFAM" id="SSF51261">
    <property type="entry name" value="Duplicated hybrid motif"/>
    <property type="match status" value="1"/>
</dbReference>
<name>A0A0V7ZLY7_9CYAN</name>
<proteinExistence type="predicted"/>